<dbReference type="Gene3D" id="3.40.630.190">
    <property type="entry name" value="LCP protein"/>
    <property type="match status" value="1"/>
</dbReference>
<dbReference type="Pfam" id="PF03816">
    <property type="entry name" value="LytR_cpsA_psr"/>
    <property type="match status" value="1"/>
</dbReference>
<dbReference type="PANTHER" id="PTHR33392">
    <property type="entry name" value="POLYISOPRENYL-TEICHOIC ACID--PEPTIDOGLYCAN TEICHOIC ACID TRANSFERASE TAGU"/>
    <property type="match status" value="1"/>
</dbReference>
<name>A0A1H3SZZ1_9MICO</name>
<dbReference type="NCBIfam" id="TIGR00350">
    <property type="entry name" value="lytR_cpsA_psr"/>
    <property type="match status" value="1"/>
</dbReference>
<feature type="transmembrane region" description="Helical" evidence="3">
    <location>
        <begin position="21"/>
        <end position="41"/>
    </location>
</feature>
<dbReference type="PANTHER" id="PTHR33392:SF6">
    <property type="entry name" value="POLYISOPRENYL-TEICHOIC ACID--PEPTIDOGLYCAN TEICHOIC ACID TRANSFERASE TAGU"/>
    <property type="match status" value="1"/>
</dbReference>
<evidence type="ECO:0000313" key="5">
    <source>
        <dbReference type="EMBL" id="SDZ43586.1"/>
    </source>
</evidence>
<evidence type="ECO:0000256" key="3">
    <source>
        <dbReference type="SAM" id="Phobius"/>
    </source>
</evidence>
<keyword evidence="3" id="KW-0812">Transmembrane</keyword>
<keyword evidence="3" id="KW-1133">Transmembrane helix</keyword>
<proteinExistence type="inferred from homology"/>
<dbReference type="OrthoDB" id="9782542at2"/>
<comment type="similarity">
    <text evidence="1">Belongs to the LytR/CpsA/Psr (LCP) family.</text>
</comment>
<keyword evidence="3" id="KW-0472">Membrane</keyword>
<reference evidence="5 6" key="1">
    <citation type="submission" date="2016-10" db="EMBL/GenBank/DDBJ databases">
        <authorList>
            <person name="de Groot N.N."/>
        </authorList>
    </citation>
    <scope>NUCLEOTIDE SEQUENCE [LARGE SCALE GENOMIC DNA]</scope>
    <source>
        <strain evidence="5 6">CGMCC 4.3491</strain>
    </source>
</reference>
<dbReference type="RefSeq" id="WP_092556850.1">
    <property type="nucleotide sequence ID" value="NZ_FNPZ01000004.1"/>
</dbReference>
<evidence type="ECO:0000256" key="2">
    <source>
        <dbReference type="SAM" id="MobiDB-lite"/>
    </source>
</evidence>
<dbReference type="AlphaFoldDB" id="A0A1H3SZZ1"/>
<dbReference type="InterPro" id="IPR004474">
    <property type="entry name" value="LytR_CpsA_psr"/>
</dbReference>
<feature type="region of interest" description="Disordered" evidence="2">
    <location>
        <begin position="343"/>
        <end position="384"/>
    </location>
</feature>
<feature type="compositionally biased region" description="Low complexity" evidence="2">
    <location>
        <begin position="355"/>
        <end position="384"/>
    </location>
</feature>
<sequence>MNQMRHGRQKTPSAIGSVLRFLGVALAVVAISSVAVVAYAVTNITTTISDNAVDIGGATPPPPPPFLGAFDGGFNMLIVGTDNDANQGEDYGERDATLNDVNILLHVSANHQDAVVVSFPRDLVIAHPECHDPKTDEYFDAMSAQPLNEAFSRGGLGCVVDTITNLTTVPIQYAAATSFNGVIEMTNAVGGVEVCLVDPISDPDSGLDLPAGLSTVEGQTALAFLRNRHGVGDGSDLSRIGSQQQYLSSLLRKIRSDSTLSDPTKLYGLATAASQNIIPSTSLQGIDSMVSLALTLKDVDLGKIVFVQYPVSAYVEDPNKVQPVYSLAEELFSRVLADQPFTLPADSTAPGSTIAGGDTPPTEAPPATDGAPPATDAPTDIAETPDVIEGLKGQTAAEQTCSSAFSG</sequence>
<evidence type="ECO:0000256" key="1">
    <source>
        <dbReference type="ARBA" id="ARBA00006068"/>
    </source>
</evidence>
<protein>
    <submittedName>
        <fullName evidence="5">Transcriptional attenuator, LytR family</fullName>
    </submittedName>
</protein>
<dbReference type="InterPro" id="IPR050922">
    <property type="entry name" value="LytR/CpsA/Psr_CW_biosynth"/>
</dbReference>
<keyword evidence="6" id="KW-1185">Reference proteome</keyword>
<organism evidence="5 6">
    <name type="scientific">Herbiconiux ginsengi</name>
    <dbReference type="NCBI Taxonomy" id="381665"/>
    <lineage>
        <taxon>Bacteria</taxon>
        <taxon>Bacillati</taxon>
        <taxon>Actinomycetota</taxon>
        <taxon>Actinomycetes</taxon>
        <taxon>Micrococcales</taxon>
        <taxon>Microbacteriaceae</taxon>
        <taxon>Herbiconiux</taxon>
    </lineage>
</organism>
<evidence type="ECO:0000259" key="4">
    <source>
        <dbReference type="Pfam" id="PF03816"/>
    </source>
</evidence>
<feature type="domain" description="Cell envelope-related transcriptional attenuator" evidence="4">
    <location>
        <begin position="99"/>
        <end position="255"/>
    </location>
</feature>
<evidence type="ECO:0000313" key="6">
    <source>
        <dbReference type="Proteomes" id="UP000198891"/>
    </source>
</evidence>
<dbReference type="Proteomes" id="UP000198891">
    <property type="component" value="Unassembled WGS sequence"/>
</dbReference>
<accession>A0A1H3SZZ1</accession>
<dbReference type="EMBL" id="FNPZ01000004">
    <property type="protein sequence ID" value="SDZ43586.1"/>
    <property type="molecule type" value="Genomic_DNA"/>
</dbReference>
<gene>
    <name evidence="5" type="ORF">SAMN05216554_3866</name>
</gene>
<dbReference type="STRING" id="381665.SAMN05216554_3866"/>